<evidence type="ECO:0000256" key="1">
    <source>
        <dbReference type="SAM" id="MobiDB-lite"/>
    </source>
</evidence>
<dbReference type="AlphaFoldDB" id="Q7NYG7"/>
<evidence type="ECO:0000313" key="2">
    <source>
        <dbReference type="EMBL" id="AAQ58982.1"/>
    </source>
</evidence>
<organism evidence="2 3">
    <name type="scientific">Chromobacterium violaceum (strain ATCC 12472 / DSM 30191 / JCM 1249 / CCUG 213 / NBRC 12614 / NCIMB 9131 / NCTC 9757 / MK)</name>
    <dbReference type="NCBI Taxonomy" id="243365"/>
    <lineage>
        <taxon>Bacteria</taxon>
        <taxon>Pseudomonadati</taxon>
        <taxon>Pseudomonadota</taxon>
        <taxon>Betaproteobacteria</taxon>
        <taxon>Neisseriales</taxon>
        <taxon>Chromobacteriaceae</taxon>
        <taxon>Chromobacterium</taxon>
    </lineage>
</organism>
<dbReference type="HOGENOM" id="CLU_1882071_0_0_4"/>
<feature type="region of interest" description="Disordered" evidence="1">
    <location>
        <begin position="73"/>
        <end position="115"/>
    </location>
</feature>
<keyword evidence="3" id="KW-1185">Reference proteome</keyword>
<gene>
    <name evidence="2" type="ordered locus">CV_1307</name>
</gene>
<dbReference type="Proteomes" id="UP000001424">
    <property type="component" value="Chromosome"/>
</dbReference>
<dbReference type="KEGG" id="cvi:CV_1307"/>
<reference evidence="2 3" key="1">
    <citation type="journal article" date="2003" name="Proc. Natl. Acad. Sci. U.S.A.">
        <title>The complete genome sequence of Chromobacterium violaceum reveals remarkable and exploitable bacterial adaptability.</title>
        <authorList>
            <person name="Vasconcelos A.T.R."/>
            <person name="de Almeida D.F."/>
            <person name="Almeida F.C."/>
            <person name="de Almeida L.G.P."/>
            <person name="de Almeida R."/>
            <person name="Goncalves J.A.A."/>
            <person name="Andrade E.M."/>
            <person name="Antonio R.V."/>
            <person name="Araripe J."/>
            <person name="de Araujo M.F.F."/>
            <person name="Filho S.A."/>
            <person name="Azevedo V."/>
            <person name="Batista A.J."/>
            <person name="Bataus L.A.M."/>
            <person name="Batista J.S."/>
            <person name="Belo A."/>
            <person name="vander Berg C."/>
            <person name="Blamey J."/>
            <person name="Bogo M."/>
            <person name="Bonato S."/>
            <person name="Bordignon J."/>
            <person name="Brito C.A."/>
            <person name="Brocchi M."/>
            <person name="Burity H.A."/>
            <person name="Camargo A.A."/>
            <person name="Cardoso D.D.P."/>
            <person name="Carneiro N.P."/>
            <person name="Carraro D.M."/>
            <person name="Carvalho C.M.B."/>
            <person name="Cascardo J.C.M."/>
            <person name="Cavada B.S."/>
            <person name="Chueire L.M.O."/>
            <person name="Pasa T.B.C."/>
            <person name="Duran N."/>
            <person name="Fagundes N."/>
            <person name="Falcao C.L."/>
            <person name="Fantinatti F."/>
            <person name="Farias I.P."/>
            <person name="Felipe M.S.S."/>
            <person name="Ferrari L.P."/>
            <person name="Ferro J.A."/>
            <person name="Ferro M.I.T."/>
            <person name="Franco G.R."/>
            <person name="Freitas N.S.A."/>
            <person name="Furlan L.R."/>
            <person name="Gazzinelli R.T."/>
            <person name="Gomes E.A."/>
            <person name="Goncalves P.R."/>
            <person name="Grangeiro T.B."/>
            <person name="Grattapaglia D."/>
            <person name="Grisard E.C."/>
            <person name="Guimaraes C.T."/>
            <person name="Hanna E.S."/>
            <person name="Hungria M."/>
            <person name="Jardim S.N."/>
            <person name="Laurino J."/>
            <person name="Leoi L.C.T."/>
            <person name="Fassarella L."/>
            <person name="Lima A."/>
            <person name="Loureiro M.F."/>
            <person name="Lyra M.C.P."/>
            <person name="Macedo M."/>
            <person name="Madeira H.M.F."/>
            <person name="Manfio G.P."/>
            <person name="Maranhao A.Q."/>
            <person name="Martins W.S."/>
            <person name="di Mauro S.M.Z."/>
            <person name="de Medeiros S.R.B."/>
            <person name="Meissner R.D.V."/>
            <person name="Menck C.F.M."/>
            <person name="Moreira M.A.M."/>
            <person name="Nascimento F.F."/>
            <person name="Nicolas M.F."/>
            <person name="Oliveira J.G."/>
            <person name="Oliveira S.C."/>
            <person name="Paixao R.F.C."/>
            <person name="Parente J.A."/>
            <person name="Pedrosa F.O."/>
            <person name="Pena S.J.D."/>
            <person name="Perreira J.O."/>
            <person name="Perreira M."/>
            <person name="Pinto L.S.R.C."/>
            <person name="Pinto L.S."/>
            <person name="Porto J.I.R."/>
            <person name="Potrich D.P."/>
            <person name="Neto C.E.R."/>
            <person name="Reis A.M.M."/>
            <person name="Rigo L.U."/>
            <person name="Rondinelli E."/>
            <person name="dos Santos E.B.P."/>
            <person name="Santos F.R."/>
            <person name="Schneider M.P.C."/>
            <person name="Seuanez H.N."/>
            <person name="Silva A.M.R."/>
            <person name="da Silva A.L.C."/>
            <person name="Silva D.W."/>
            <person name="Silva R."/>
            <person name="Simoes I.C."/>
            <person name="Simon D."/>
            <person name="Soares C.M.A."/>
            <person name="Soares R.B.A."/>
            <person name="Souza E.M."/>
            <person name="Souza K.R.L."/>
            <person name="Souza R.C."/>
            <person name="Steffens M.B.R."/>
            <person name="Steindel M."/>
            <person name="Teixeira S.R."/>
            <person name="Urmenyi T."/>
            <person name="Vettore A."/>
            <person name="Wassem R."/>
            <person name="Zaha A."/>
            <person name="Simpson A.J.G."/>
        </authorList>
    </citation>
    <scope>NUCLEOTIDE SEQUENCE [LARGE SCALE GENOMIC DNA]</scope>
    <source>
        <strain evidence="3">ATCC 12472 / DSM 30191 / JCM 1249 / NBRC 12614 / NCIMB 9131 / NCTC 9757</strain>
    </source>
</reference>
<dbReference type="EMBL" id="AE016825">
    <property type="protein sequence ID" value="AAQ58982.1"/>
    <property type="molecule type" value="Genomic_DNA"/>
</dbReference>
<evidence type="ECO:0000313" key="3">
    <source>
        <dbReference type="Proteomes" id="UP000001424"/>
    </source>
</evidence>
<proteinExistence type="predicted"/>
<protein>
    <submittedName>
        <fullName evidence="2">Uncharacterized protein</fullName>
    </submittedName>
</protein>
<sequence length="135" mass="14497">MFCQLPPRDGAFPVHLRPSISQDNYTQYQSLAARTCPTACGLTPNLRAMTETPAPAASSSYISRCCAARREAGRPGALPSARVRSTPDCVRSSSKSRHGKHSWSSSPLCREGQRHQVRGTARAILAGLGHRPIGA</sequence>
<accession>Q7NYG7</accession>
<name>Q7NYG7_CHRVO</name>